<reference evidence="1" key="1">
    <citation type="journal article" date="2015" name="Nature">
        <title>Complex archaea that bridge the gap between prokaryotes and eukaryotes.</title>
        <authorList>
            <person name="Spang A."/>
            <person name="Saw J.H."/>
            <person name="Jorgensen S.L."/>
            <person name="Zaremba-Niedzwiedzka K."/>
            <person name="Martijn J."/>
            <person name="Lind A.E."/>
            <person name="van Eijk R."/>
            <person name="Schleper C."/>
            <person name="Guy L."/>
            <person name="Ettema T.J."/>
        </authorList>
    </citation>
    <scope>NUCLEOTIDE SEQUENCE</scope>
</reference>
<accession>A0A0F9JZW4</accession>
<evidence type="ECO:0000313" key="1">
    <source>
        <dbReference type="EMBL" id="KKM68006.1"/>
    </source>
</evidence>
<dbReference type="EMBL" id="LAZR01010248">
    <property type="protein sequence ID" value="KKM68006.1"/>
    <property type="molecule type" value="Genomic_DNA"/>
</dbReference>
<dbReference type="AlphaFoldDB" id="A0A0F9JZW4"/>
<proteinExistence type="predicted"/>
<gene>
    <name evidence="1" type="ORF">LCGC14_1465240</name>
</gene>
<sequence length="326" mass="38675">MYILPLKQVFPWINEENFKKIFWKLTEEVEKIHPNRWEVNLSYLLGRILVLKALLNQNRIIQQVYDLNLQFFDYLVERFTPYLLNISSNFLGKIYSGVPIMESPSAKSLLKRMIKVYGSNNLIDVFQNQELDITDKIRAFDENYKLHYGYFLTRCKHIGNQLNKLENPNHLKNWGSNLYNIFFLKKNHVKTPPKLVEQTFIELIHVRNALSHIESGGIHDLNASHVKMIDKDNLGNITFERIVELDDLWKFYYDLISIDRVLDMFALFLQVWVQVKNENDYNVVYFVCSCGNTAKIYIPPNQKELLCNNCFRKQDVSKFKKYRIGT</sequence>
<organism evidence="1">
    <name type="scientific">marine sediment metagenome</name>
    <dbReference type="NCBI Taxonomy" id="412755"/>
    <lineage>
        <taxon>unclassified sequences</taxon>
        <taxon>metagenomes</taxon>
        <taxon>ecological metagenomes</taxon>
    </lineage>
</organism>
<name>A0A0F9JZW4_9ZZZZ</name>
<comment type="caution">
    <text evidence="1">The sequence shown here is derived from an EMBL/GenBank/DDBJ whole genome shotgun (WGS) entry which is preliminary data.</text>
</comment>
<protein>
    <submittedName>
        <fullName evidence="1">Uncharacterized protein</fullName>
    </submittedName>
</protein>